<proteinExistence type="predicted"/>
<dbReference type="GO" id="GO:0016787">
    <property type="term" value="F:hydrolase activity"/>
    <property type="evidence" value="ECO:0007669"/>
    <property type="project" value="UniProtKB-KW"/>
</dbReference>
<dbReference type="AlphaFoldDB" id="A0A6J4P882"/>
<dbReference type="InterPro" id="IPR042001">
    <property type="entry name" value="Sortase_F"/>
</dbReference>
<dbReference type="CDD" id="cd05829">
    <property type="entry name" value="Sortase_F"/>
    <property type="match status" value="1"/>
</dbReference>
<reference evidence="2" key="1">
    <citation type="submission" date="2020-02" db="EMBL/GenBank/DDBJ databases">
        <authorList>
            <person name="Meier V. D."/>
        </authorList>
    </citation>
    <scope>NUCLEOTIDE SEQUENCE</scope>
    <source>
        <strain evidence="2">AVDCRST_MAG75</strain>
    </source>
</reference>
<dbReference type="SUPFAM" id="SSF63817">
    <property type="entry name" value="Sortase"/>
    <property type="match status" value="1"/>
</dbReference>
<sequence length="143" mass="15765">MRLSISQLGIDQRLIGLQVKPDRQLEAPRGHDDIGWWTTGPAPGERGAAVMVGHVDSMEGPAVFYRLASLRKGATISVQRADKSMVTFVVSKVQSYPKDHFPDQLVYRTDGRPALHLMTCSGVYDTSTGYRDNVVVFADLVMS</sequence>
<gene>
    <name evidence="2" type="ORF">AVDCRST_MAG75-2618</name>
</gene>
<dbReference type="InterPro" id="IPR005754">
    <property type="entry name" value="Sortase"/>
</dbReference>
<dbReference type="Pfam" id="PF04203">
    <property type="entry name" value="Sortase"/>
    <property type="match status" value="1"/>
</dbReference>
<accession>A0A6J4P882</accession>
<evidence type="ECO:0000256" key="1">
    <source>
        <dbReference type="ARBA" id="ARBA00022801"/>
    </source>
</evidence>
<keyword evidence="1" id="KW-0378">Hydrolase</keyword>
<protein>
    <recommendedName>
        <fullName evidence="3">Secreted protein</fullName>
    </recommendedName>
</protein>
<evidence type="ECO:0000313" key="2">
    <source>
        <dbReference type="EMBL" id="CAA9408955.1"/>
    </source>
</evidence>
<name>A0A6J4P882_9ACTN</name>
<dbReference type="NCBIfam" id="NF033748">
    <property type="entry name" value="class_F_sortase"/>
    <property type="match status" value="1"/>
</dbReference>
<dbReference type="EMBL" id="CADCUO010000186">
    <property type="protein sequence ID" value="CAA9408955.1"/>
    <property type="molecule type" value="Genomic_DNA"/>
</dbReference>
<dbReference type="Gene3D" id="2.40.260.10">
    <property type="entry name" value="Sortase"/>
    <property type="match status" value="1"/>
</dbReference>
<organism evidence="2">
    <name type="scientific">uncultured Propionibacteriaceae bacterium</name>
    <dbReference type="NCBI Taxonomy" id="257457"/>
    <lineage>
        <taxon>Bacteria</taxon>
        <taxon>Bacillati</taxon>
        <taxon>Actinomycetota</taxon>
        <taxon>Actinomycetes</taxon>
        <taxon>Propionibacteriales</taxon>
        <taxon>Propionibacteriaceae</taxon>
        <taxon>environmental samples</taxon>
    </lineage>
</organism>
<evidence type="ECO:0008006" key="3">
    <source>
        <dbReference type="Google" id="ProtNLM"/>
    </source>
</evidence>
<dbReference type="InterPro" id="IPR023365">
    <property type="entry name" value="Sortase_dom-sf"/>
</dbReference>